<dbReference type="GO" id="GO:0016787">
    <property type="term" value="F:hydrolase activity"/>
    <property type="evidence" value="ECO:0007669"/>
    <property type="project" value="UniProtKB-KW"/>
</dbReference>
<dbReference type="PANTHER" id="PTHR35527:SF2">
    <property type="entry name" value="HYDROLASE"/>
    <property type="match status" value="1"/>
</dbReference>
<dbReference type="AlphaFoldDB" id="A0A6J5ZZM4"/>
<dbReference type="EMBL" id="CAFBPX010000121">
    <property type="protein sequence ID" value="CAB5035048.1"/>
    <property type="molecule type" value="Genomic_DNA"/>
</dbReference>
<dbReference type="InterPro" id="IPR029055">
    <property type="entry name" value="Ntn_hydrolases_N"/>
</dbReference>
<dbReference type="SUPFAM" id="SSF56235">
    <property type="entry name" value="N-terminal nucleophile aminohydrolases (Ntn hydrolases)"/>
    <property type="match status" value="1"/>
</dbReference>
<evidence type="ECO:0000256" key="2">
    <source>
        <dbReference type="ARBA" id="ARBA00022801"/>
    </source>
</evidence>
<reference evidence="4" key="1">
    <citation type="submission" date="2020-05" db="EMBL/GenBank/DDBJ databases">
        <authorList>
            <person name="Chiriac C."/>
            <person name="Salcher M."/>
            <person name="Ghai R."/>
            <person name="Kavagutti S V."/>
        </authorList>
    </citation>
    <scope>NUCLEOTIDE SEQUENCE</scope>
</reference>
<comment type="similarity">
    <text evidence="1">Belongs to the peptidase C59 family.</text>
</comment>
<evidence type="ECO:0000259" key="3">
    <source>
        <dbReference type="Pfam" id="PF02275"/>
    </source>
</evidence>
<dbReference type="InterPro" id="IPR029132">
    <property type="entry name" value="CBAH/NAAA_C"/>
</dbReference>
<evidence type="ECO:0000256" key="1">
    <source>
        <dbReference type="ARBA" id="ARBA00006625"/>
    </source>
</evidence>
<dbReference type="Pfam" id="PF02275">
    <property type="entry name" value="CBAH"/>
    <property type="match status" value="1"/>
</dbReference>
<proteinExistence type="inferred from homology"/>
<dbReference type="Gene3D" id="3.60.60.10">
    <property type="entry name" value="Penicillin V Acylase, Chain A"/>
    <property type="match status" value="1"/>
</dbReference>
<organism evidence="4">
    <name type="scientific">freshwater metagenome</name>
    <dbReference type="NCBI Taxonomy" id="449393"/>
    <lineage>
        <taxon>unclassified sequences</taxon>
        <taxon>metagenomes</taxon>
        <taxon>ecological metagenomes</taxon>
    </lineage>
</organism>
<evidence type="ECO:0000313" key="4">
    <source>
        <dbReference type="EMBL" id="CAB4347555.1"/>
    </source>
</evidence>
<evidence type="ECO:0000313" key="5">
    <source>
        <dbReference type="EMBL" id="CAB5035048.1"/>
    </source>
</evidence>
<sequence length="337" mass="35864">MCTNFKNKKAKDGSVVIGRTMEFPPLMPWILAAVPADYAGSATLAKGDTSAPMTWKATHGIVGMACFGKANWLADAMNTAGVSAHMLYMPGGYCDYQDFKGDGSDLSELDVIAFLLGTCSSLAEVRTAFAKVNVFGVDPGMGFAPPVHILMHDKDDSLAIEFHAEGARVVDNPLGVGTNSPYMEWHHTNLSNYVGLSAANPASMKIENVEISALGQGQGLMGLPGDLTPPARYVRALTQVTASDQPADGHESEQLALHILNNFDITPGLIREPGPGGKLVDEVTSWSTIANLTGLRYCYRTIDDPTTYAVDLAKVDFSSAARFIDLPSKGSFVAATI</sequence>
<name>A0A6J5ZZM4_9ZZZZ</name>
<dbReference type="PANTHER" id="PTHR35527">
    <property type="entry name" value="CHOLOYLGLYCINE HYDROLASE"/>
    <property type="match status" value="1"/>
</dbReference>
<accession>A0A6J5ZZM4</accession>
<feature type="domain" description="Choloylglycine hydrolase/NAAA C-terminal" evidence="3">
    <location>
        <begin position="2"/>
        <end position="317"/>
    </location>
</feature>
<dbReference type="EMBL" id="CAESAO010000232">
    <property type="protein sequence ID" value="CAB4347555.1"/>
    <property type="molecule type" value="Genomic_DNA"/>
</dbReference>
<protein>
    <submittedName>
        <fullName evidence="4">Unannotated protein</fullName>
    </submittedName>
</protein>
<dbReference type="InterPro" id="IPR052193">
    <property type="entry name" value="Peptidase_C59"/>
</dbReference>
<keyword evidence="2" id="KW-0378">Hydrolase</keyword>
<gene>
    <name evidence="4" type="ORF">UFOPK3522_01735</name>
    <name evidence="5" type="ORF">UFOPK4175_00748</name>
</gene>